<dbReference type="WBParaSite" id="L893_g21898.t1">
    <property type="protein sequence ID" value="L893_g21898.t1"/>
    <property type="gene ID" value="L893_g21898"/>
</dbReference>
<proteinExistence type="predicted"/>
<dbReference type="Proteomes" id="UP000095287">
    <property type="component" value="Unplaced"/>
</dbReference>
<evidence type="ECO:0000313" key="2">
    <source>
        <dbReference type="WBParaSite" id="L893_g21898.t1"/>
    </source>
</evidence>
<reference evidence="2" key="1">
    <citation type="submission" date="2016-11" db="UniProtKB">
        <authorList>
            <consortium name="WormBaseParasite"/>
        </authorList>
    </citation>
    <scope>IDENTIFICATION</scope>
</reference>
<keyword evidence="1" id="KW-1185">Reference proteome</keyword>
<name>A0A1I7Z1I2_9BILA</name>
<evidence type="ECO:0000313" key="1">
    <source>
        <dbReference type="Proteomes" id="UP000095287"/>
    </source>
</evidence>
<accession>A0A1I7Z1I2</accession>
<sequence length="170" mass="18771">MDGLNDATSRIDRRHKQIQTRIHTVLQSWKCSKITLFHSLKQEFPDELPPHSTPGVVASIATTHGGGGMREKKRSLGEAWTLFPDLYPRHTPWAETVLTETAAALVISGEILHGLPGYVPNYILIASAHLCTICVCGEGANQCGVRGAHGKRQNGWRAFLERTNLRVPEV</sequence>
<protein>
    <submittedName>
        <fullName evidence="2">Transposase</fullName>
    </submittedName>
</protein>
<organism evidence="1 2">
    <name type="scientific">Steinernema glaseri</name>
    <dbReference type="NCBI Taxonomy" id="37863"/>
    <lineage>
        <taxon>Eukaryota</taxon>
        <taxon>Metazoa</taxon>
        <taxon>Ecdysozoa</taxon>
        <taxon>Nematoda</taxon>
        <taxon>Chromadorea</taxon>
        <taxon>Rhabditida</taxon>
        <taxon>Tylenchina</taxon>
        <taxon>Panagrolaimomorpha</taxon>
        <taxon>Strongyloidoidea</taxon>
        <taxon>Steinernematidae</taxon>
        <taxon>Steinernema</taxon>
    </lineage>
</organism>
<dbReference type="AlphaFoldDB" id="A0A1I7Z1I2"/>